<dbReference type="InterPro" id="IPR003718">
    <property type="entry name" value="OsmC/Ohr_fam"/>
</dbReference>
<dbReference type="RefSeq" id="WP_253886788.1">
    <property type="nucleotide sequence ID" value="NZ_BAAAVB010000012.1"/>
</dbReference>
<reference evidence="1 2" key="1">
    <citation type="submission" date="2022-06" db="EMBL/GenBank/DDBJ databases">
        <title>Genomic Encyclopedia of Archaeal and Bacterial Type Strains, Phase II (KMG-II): from individual species to whole genera.</title>
        <authorList>
            <person name="Goeker M."/>
        </authorList>
    </citation>
    <scope>NUCLEOTIDE SEQUENCE [LARGE SCALE GENOMIC DNA]</scope>
    <source>
        <strain evidence="1 2">DSM 44255</strain>
    </source>
</reference>
<dbReference type="Gene3D" id="3.30.300.20">
    <property type="match status" value="1"/>
</dbReference>
<accession>A0ABT1IBT4</accession>
<keyword evidence="2" id="KW-1185">Reference proteome</keyword>
<dbReference type="Proteomes" id="UP001205185">
    <property type="component" value="Unassembled WGS sequence"/>
</dbReference>
<protein>
    <submittedName>
        <fullName evidence="1">OsmC-related protein</fullName>
    </submittedName>
</protein>
<name>A0ABT1IBT4_9PSEU</name>
<dbReference type="InterPro" id="IPR036102">
    <property type="entry name" value="OsmC/Ohrsf"/>
</dbReference>
<evidence type="ECO:0000313" key="1">
    <source>
        <dbReference type="EMBL" id="MCP2269821.1"/>
    </source>
</evidence>
<dbReference type="InterPro" id="IPR015946">
    <property type="entry name" value="KH_dom-like_a/b"/>
</dbReference>
<comment type="caution">
    <text evidence="1">The sequence shown here is derived from an EMBL/GenBank/DDBJ whole genome shotgun (WGS) entry which is preliminary data.</text>
</comment>
<dbReference type="Pfam" id="PF02566">
    <property type="entry name" value="OsmC"/>
    <property type="match status" value="1"/>
</dbReference>
<evidence type="ECO:0000313" key="2">
    <source>
        <dbReference type="Proteomes" id="UP001205185"/>
    </source>
</evidence>
<sequence length="129" mass="13457">MTTIRTERTGVHVFTATNDRGASVEVGRAGQDGVFSPVELLLAAAATCVGITAEELVARRTGAAPRVSATDVRPAGAHELDGVRIGVDLGELDEATRAELVTVVNRAVDALCTVTRTLKRSTAIEMDVA</sequence>
<dbReference type="SUPFAM" id="SSF82784">
    <property type="entry name" value="OsmC-like"/>
    <property type="match status" value="1"/>
</dbReference>
<proteinExistence type="predicted"/>
<gene>
    <name evidence="1" type="ORF">LV75_002310</name>
</gene>
<organism evidence="1 2">
    <name type="scientific">Actinokineospora diospyrosa</name>
    <dbReference type="NCBI Taxonomy" id="103728"/>
    <lineage>
        <taxon>Bacteria</taxon>
        <taxon>Bacillati</taxon>
        <taxon>Actinomycetota</taxon>
        <taxon>Actinomycetes</taxon>
        <taxon>Pseudonocardiales</taxon>
        <taxon>Pseudonocardiaceae</taxon>
        <taxon>Actinokineospora</taxon>
    </lineage>
</organism>
<dbReference type="EMBL" id="JAMTCO010000005">
    <property type="protein sequence ID" value="MCP2269821.1"/>
    <property type="molecule type" value="Genomic_DNA"/>
</dbReference>